<evidence type="ECO:0000256" key="2">
    <source>
        <dbReference type="ARBA" id="ARBA00006434"/>
    </source>
</evidence>
<dbReference type="Gene3D" id="1.20.1730.10">
    <property type="entry name" value="Sodium/glucose cotransporter"/>
    <property type="match status" value="1"/>
</dbReference>
<dbReference type="CDD" id="cd11480">
    <property type="entry name" value="SLC5sbd_u4"/>
    <property type="match status" value="1"/>
</dbReference>
<keyword evidence="6 8" id="KW-0472">Membrane</keyword>
<feature type="transmembrane region" description="Helical" evidence="8">
    <location>
        <begin position="243"/>
        <end position="265"/>
    </location>
</feature>
<feature type="transmembrane region" description="Helical" evidence="8">
    <location>
        <begin position="151"/>
        <end position="172"/>
    </location>
</feature>
<dbReference type="InterPro" id="IPR050277">
    <property type="entry name" value="Sodium:Solute_Symporter"/>
</dbReference>
<keyword evidence="3" id="KW-0813">Transport</keyword>
<feature type="transmembrane region" description="Helical" evidence="8">
    <location>
        <begin position="77"/>
        <end position="99"/>
    </location>
</feature>
<dbReference type="PROSITE" id="PS50283">
    <property type="entry name" value="NA_SOLUT_SYMP_3"/>
    <property type="match status" value="1"/>
</dbReference>
<keyword evidence="10" id="KW-1185">Reference proteome</keyword>
<feature type="transmembrane region" description="Helical" evidence="8">
    <location>
        <begin position="277"/>
        <end position="297"/>
    </location>
</feature>
<dbReference type="InterPro" id="IPR038377">
    <property type="entry name" value="Na/Glc_symporter_sf"/>
</dbReference>
<feature type="transmembrane region" description="Helical" evidence="8">
    <location>
        <begin position="6"/>
        <end position="24"/>
    </location>
</feature>
<evidence type="ECO:0000313" key="10">
    <source>
        <dbReference type="Proteomes" id="UP000677016"/>
    </source>
</evidence>
<evidence type="ECO:0000256" key="1">
    <source>
        <dbReference type="ARBA" id="ARBA00004141"/>
    </source>
</evidence>
<gene>
    <name evidence="9" type="ORF">KC207_08015</name>
</gene>
<dbReference type="GO" id="GO:0005886">
    <property type="term" value="C:plasma membrane"/>
    <property type="evidence" value="ECO:0007669"/>
    <property type="project" value="TreeGrafter"/>
</dbReference>
<feature type="transmembrane region" description="Helical" evidence="8">
    <location>
        <begin position="454"/>
        <end position="479"/>
    </location>
</feature>
<comment type="caution">
    <text evidence="9">The sequence shown here is derived from an EMBL/GenBank/DDBJ whole genome shotgun (WGS) entry which is preliminary data.</text>
</comment>
<reference evidence="9" key="1">
    <citation type="submission" date="2021-04" db="EMBL/GenBank/DDBJ databases">
        <title>Phycicoccus avicenniae sp. nov., a novel endophytic actinomycetes isolated from branch of Avicennia mariana.</title>
        <authorList>
            <person name="Tuo L."/>
        </authorList>
    </citation>
    <scope>NUCLEOTIDE SEQUENCE</scope>
    <source>
        <strain evidence="9">BSK3Z-2</strain>
    </source>
</reference>
<protein>
    <submittedName>
        <fullName evidence="9">Cation acetate symporter</fullName>
    </submittedName>
</protein>
<evidence type="ECO:0000256" key="3">
    <source>
        <dbReference type="ARBA" id="ARBA00022448"/>
    </source>
</evidence>
<dbReference type="Pfam" id="PF00474">
    <property type="entry name" value="SSF"/>
    <property type="match status" value="2"/>
</dbReference>
<evidence type="ECO:0000256" key="8">
    <source>
        <dbReference type="SAM" id="Phobius"/>
    </source>
</evidence>
<dbReference type="InterPro" id="IPR001734">
    <property type="entry name" value="Na/solute_symporter"/>
</dbReference>
<feature type="transmembrane region" description="Helical" evidence="8">
    <location>
        <begin position="184"/>
        <end position="202"/>
    </location>
</feature>
<evidence type="ECO:0000256" key="6">
    <source>
        <dbReference type="ARBA" id="ARBA00023136"/>
    </source>
</evidence>
<evidence type="ECO:0000256" key="5">
    <source>
        <dbReference type="ARBA" id="ARBA00022989"/>
    </source>
</evidence>
<organism evidence="9 10">
    <name type="scientific">Phycicoccus avicenniae</name>
    <dbReference type="NCBI Taxonomy" id="2828860"/>
    <lineage>
        <taxon>Bacteria</taxon>
        <taxon>Bacillati</taxon>
        <taxon>Actinomycetota</taxon>
        <taxon>Actinomycetes</taxon>
        <taxon>Micrococcales</taxon>
        <taxon>Intrasporangiaceae</taxon>
        <taxon>Phycicoccus</taxon>
    </lineage>
</organism>
<evidence type="ECO:0000256" key="7">
    <source>
        <dbReference type="RuleBase" id="RU362091"/>
    </source>
</evidence>
<dbReference type="Proteomes" id="UP000677016">
    <property type="component" value="Unassembled WGS sequence"/>
</dbReference>
<dbReference type="AlphaFoldDB" id="A0A941D7K8"/>
<sequence length="575" mass="60416">MSDVQTWTLVFVVLTFSLYIYIAYRSRVSDTAGFYVAGGGIPAPANGAAIAADWMSAASFISLAGIVAFAGNGYAGSVYLMGWTGGYVLLALLLAPYLRKFGKYTIPDFVGDRYNETARLVAVVAAIVVSFVYVAGQMAGVGVVFTRFLNVNPTTGVVLGMAIVFFYAVLGGMKGITWTQVTQYTVLIIAYIIPAVAVSARVTGVPLPQIGFGQILEELNGLQTDLGFAQYTEAFTQTSRANMVLITAALMFGTAGLPHVIVRFYTAKSVRAARFSALWALFFISLLYTLAPSVAAFSKLQIIQDVSGRSLAEMPGWFTQWANVGLITGPAAADGTLPPVADLNGNGVIDFTGAASDVPNELLINNDIIVLASPEIGGLPAPIVGLVAAGALAAALSTASGLLLVISSSVANDVYYKRINPQASEKQQLLVGRIAMAAAIVVAGYLGINPPGFVAQVVALAFGLAAASFFPILVLGIFWKGCTAKGAMWGMIAGLGVTMAYMLWTIDIYGNSDGILGIPETGFGTVGMLINFIVTIAVSKVTEKPSAAMQELVEEIRYPGKTRLVEAHAKGEDLH</sequence>
<dbReference type="PANTHER" id="PTHR48086">
    <property type="entry name" value="SODIUM/PROLINE SYMPORTER-RELATED"/>
    <property type="match status" value="1"/>
</dbReference>
<dbReference type="EMBL" id="JAGSNF010000009">
    <property type="protein sequence ID" value="MBR7743233.1"/>
    <property type="molecule type" value="Genomic_DNA"/>
</dbReference>
<dbReference type="NCBIfam" id="TIGR03648">
    <property type="entry name" value="Na_symport_lg"/>
    <property type="match status" value="1"/>
</dbReference>
<name>A0A941D7K8_9MICO</name>
<feature type="transmembrane region" description="Helical" evidence="8">
    <location>
        <begin position="429"/>
        <end position="448"/>
    </location>
</feature>
<keyword evidence="5 8" id="KW-1133">Transmembrane helix</keyword>
<feature type="transmembrane region" description="Helical" evidence="8">
    <location>
        <begin position="486"/>
        <end position="504"/>
    </location>
</feature>
<comment type="subcellular location">
    <subcellularLocation>
        <location evidence="1">Membrane</location>
        <topology evidence="1">Multi-pass membrane protein</topology>
    </subcellularLocation>
</comment>
<feature type="transmembrane region" description="Helical" evidence="8">
    <location>
        <begin position="383"/>
        <end position="408"/>
    </location>
</feature>
<feature type="transmembrane region" description="Helical" evidence="8">
    <location>
        <begin position="120"/>
        <end position="145"/>
    </location>
</feature>
<feature type="transmembrane region" description="Helical" evidence="8">
    <location>
        <begin position="516"/>
        <end position="539"/>
    </location>
</feature>
<proteinExistence type="inferred from homology"/>
<accession>A0A941D7K8</accession>
<evidence type="ECO:0000313" key="9">
    <source>
        <dbReference type="EMBL" id="MBR7743233.1"/>
    </source>
</evidence>
<dbReference type="InterPro" id="IPR019899">
    <property type="entry name" value="Na/solute_symporter_VC_2705"/>
</dbReference>
<dbReference type="PANTHER" id="PTHR48086:SF5">
    <property type="entry name" value="NA(+):SOLUTE SYMPORTER (SSF FAMILY)"/>
    <property type="match status" value="1"/>
</dbReference>
<keyword evidence="4 8" id="KW-0812">Transmembrane</keyword>
<feature type="transmembrane region" description="Helical" evidence="8">
    <location>
        <begin position="45"/>
        <end position="71"/>
    </location>
</feature>
<comment type="similarity">
    <text evidence="2 7">Belongs to the sodium:solute symporter (SSF) (TC 2.A.21) family.</text>
</comment>
<dbReference type="RefSeq" id="WP_211602477.1">
    <property type="nucleotide sequence ID" value="NZ_JAGSNF010000009.1"/>
</dbReference>
<dbReference type="GO" id="GO:0022857">
    <property type="term" value="F:transmembrane transporter activity"/>
    <property type="evidence" value="ECO:0007669"/>
    <property type="project" value="InterPro"/>
</dbReference>
<evidence type="ECO:0000256" key="4">
    <source>
        <dbReference type="ARBA" id="ARBA00022692"/>
    </source>
</evidence>